<accession>A0A1E7JTV5</accession>
<keyword evidence="6 7" id="KW-0472">Membrane</keyword>
<feature type="domain" description="ABC transmembrane type-1" evidence="8">
    <location>
        <begin position="63"/>
        <end position="281"/>
    </location>
</feature>
<evidence type="ECO:0000259" key="8">
    <source>
        <dbReference type="PROSITE" id="PS50928"/>
    </source>
</evidence>
<feature type="transmembrane region" description="Helical" evidence="7">
    <location>
        <begin position="264"/>
        <end position="282"/>
    </location>
</feature>
<dbReference type="InterPro" id="IPR051393">
    <property type="entry name" value="ABC_transporter_permease"/>
</dbReference>
<dbReference type="GO" id="GO:0055085">
    <property type="term" value="P:transmembrane transport"/>
    <property type="evidence" value="ECO:0007669"/>
    <property type="project" value="InterPro"/>
</dbReference>
<keyword evidence="2 7" id="KW-0813">Transport</keyword>
<dbReference type="CDD" id="cd06261">
    <property type="entry name" value="TM_PBP2"/>
    <property type="match status" value="1"/>
</dbReference>
<evidence type="ECO:0000256" key="5">
    <source>
        <dbReference type="ARBA" id="ARBA00022989"/>
    </source>
</evidence>
<dbReference type="PATRIC" id="fig|933944.5.peg.5008"/>
<feature type="transmembrane region" description="Helical" evidence="7">
    <location>
        <begin position="155"/>
        <end position="179"/>
    </location>
</feature>
<comment type="subcellular location">
    <subcellularLocation>
        <location evidence="1 7">Cell membrane</location>
        <topology evidence="1 7">Multi-pass membrane protein</topology>
    </subcellularLocation>
</comment>
<evidence type="ECO:0000313" key="9">
    <source>
        <dbReference type="EMBL" id="OEU92312.1"/>
    </source>
</evidence>
<proteinExistence type="inferred from homology"/>
<feature type="transmembrane region" description="Helical" evidence="7">
    <location>
        <begin position="100"/>
        <end position="124"/>
    </location>
</feature>
<dbReference type="GO" id="GO:0005886">
    <property type="term" value="C:plasma membrane"/>
    <property type="evidence" value="ECO:0007669"/>
    <property type="project" value="UniProtKB-SubCell"/>
</dbReference>
<reference evidence="9 10" key="1">
    <citation type="journal article" date="2016" name="Front. Microbiol.">
        <title>Comparative Genomics Analysis of Streptomyces Species Reveals Their Adaptation to the Marine Environment and Their Diversity at the Genomic Level.</title>
        <authorList>
            <person name="Tian X."/>
            <person name="Zhang Z."/>
            <person name="Yang T."/>
            <person name="Chen M."/>
            <person name="Li J."/>
            <person name="Chen F."/>
            <person name="Yang J."/>
            <person name="Li W."/>
            <person name="Zhang B."/>
            <person name="Zhang Z."/>
            <person name="Wu J."/>
            <person name="Zhang C."/>
            <person name="Long L."/>
            <person name="Xiao J."/>
        </authorList>
    </citation>
    <scope>NUCLEOTIDE SEQUENCE [LARGE SCALE GENOMIC DNA]</scope>
    <source>
        <strain evidence="9 10">SCSIO 10390</strain>
    </source>
</reference>
<feature type="transmembrane region" description="Helical" evidence="7">
    <location>
        <begin position="7"/>
        <end position="25"/>
    </location>
</feature>
<feature type="transmembrane region" description="Helical" evidence="7">
    <location>
        <begin position="67"/>
        <end position="88"/>
    </location>
</feature>
<evidence type="ECO:0000256" key="4">
    <source>
        <dbReference type="ARBA" id="ARBA00022692"/>
    </source>
</evidence>
<comment type="similarity">
    <text evidence="7">Belongs to the binding-protein-dependent transport system permease family.</text>
</comment>
<dbReference type="Gene3D" id="1.10.3720.10">
    <property type="entry name" value="MetI-like"/>
    <property type="match status" value="1"/>
</dbReference>
<evidence type="ECO:0000256" key="3">
    <source>
        <dbReference type="ARBA" id="ARBA00022475"/>
    </source>
</evidence>
<protein>
    <submittedName>
        <fullName evidence="9">ABC transporter permease</fullName>
    </submittedName>
</protein>
<dbReference type="PROSITE" id="PS50928">
    <property type="entry name" value="ABC_TM1"/>
    <property type="match status" value="1"/>
</dbReference>
<dbReference type="PANTHER" id="PTHR30193:SF37">
    <property type="entry name" value="INNER MEMBRANE ABC TRANSPORTER PERMEASE PROTEIN YCJO"/>
    <property type="match status" value="1"/>
</dbReference>
<dbReference type="SUPFAM" id="SSF161098">
    <property type="entry name" value="MetI-like"/>
    <property type="match status" value="1"/>
</dbReference>
<name>A0A1E7JTV5_9ACTN</name>
<keyword evidence="4 7" id="KW-0812">Transmembrane</keyword>
<feature type="transmembrane region" description="Helical" evidence="7">
    <location>
        <begin position="200"/>
        <end position="222"/>
    </location>
</feature>
<organism evidence="9 10">
    <name type="scientific">Streptomyces abyssalis</name>
    <dbReference type="NCBI Taxonomy" id="933944"/>
    <lineage>
        <taxon>Bacteria</taxon>
        <taxon>Bacillati</taxon>
        <taxon>Actinomycetota</taxon>
        <taxon>Actinomycetes</taxon>
        <taxon>Kitasatosporales</taxon>
        <taxon>Streptomycetaceae</taxon>
        <taxon>Streptomyces</taxon>
    </lineage>
</organism>
<dbReference type="Proteomes" id="UP000176087">
    <property type="component" value="Unassembled WGS sequence"/>
</dbReference>
<keyword evidence="10" id="KW-1185">Reference proteome</keyword>
<dbReference type="Pfam" id="PF00528">
    <property type="entry name" value="BPD_transp_1"/>
    <property type="match status" value="1"/>
</dbReference>
<dbReference type="AlphaFoldDB" id="A0A1E7JTV5"/>
<keyword evidence="5 7" id="KW-1133">Transmembrane helix</keyword>
<dbReference type="InterPro" id="IPR035906">
    <property type="entry name" value="MetI-like_sf"/>
</dbReference>
<evidence type="ECO:0000256" key="2">
    <source>
        <dbReference type="ARBA" id="ARBA00022448"/>
    </source>
</evidence>
<dbReference type="STRING" id="933944.AN215_07220"/>
<evidence type="ECO:0000313" key="10">
    <source>
        <dbReference type="Proteomes" id="UP000176087"/>
    </source>
</evidence>
<dbReference type="PANTHER" id="PTHR30193">
    <property type="entry name" value="ABC TRANSPORTER PERMEASE PROTEIN"/>
    <property type="match status" value="1"/>
</dbReference>
<dbReference type="InterPro" id="IPR000515">
    <property type="entry name" value="MetI-like"/>
</dbReference>
<sequence length="292" mass="31448">MAGSSWPWLLPLGTVLLVVLVYPVLEIVRLSFTDASLVTGEPYSVTSETYTSLVTGTDFRHTLQVTFLFVLLSVVFQLLLGLAVALLVHGAERRGLRGVVATRAVVLTAWAIPGVIIGVIWSLLYQETASGVLNHGLSLLGFSGNTPFLSDPDNALVSVIVANIWRGTALSMILCYAGIKTVPDQLYEAARIDGASPVQTLFRVTLPMMLPILTMNLVLATVETFNSFDMVLSLTGGGPGTATQVLALDVYDQIFRQLNLGRGAAMAVVLMAVNVLVIGLYVRLTERQEKEI</sequence>
<evidence type="ECO:0000256" key="1">
    <source>
        <dbReference type="ARBA" id="ARBA00004651"/>
    </source>
</evidence>
<evidence type="ECO:0000256" key="7">
    <source>
        <dbReference type="RuleBase" id="RU363032"/>
    </source>
</evidence>
<comment type="caution">
    <text evidence="9">The sequence shown here is derived from an EMBL/GenBank/DDBJ whole genome shotgun (WGS) entry which is preliminary data.</text>
</comment>
<gene>
    <name evidence="9" type="ORF">AN215_07220</name>
</gene>
<keyword evidence="3" id="KW-1003">Cell membrane</keyword>
<evidence type="ECO:0000256" key="6">
    <source>
        <dbReference type="ARBA" id="ARBA00023136"/>
    </source>
</evidence>
<dbReference type="EMBL" id="LJGT01000037">
    <property type="protein sequence ID" value="OEU92312.1"/>
    <property type="molecule type" value="Genomic_DNA"/>
</dbReference>